<evidence type="ECO:0008006" key="3">
    <source>
        <dbReference type="Google" id="ProtNLM"/>
    </source>
</evidence>
<comment type="caution">
    <text evidence="1">The sequence shown here is derived from an EMBL/GenBank/DDBJ whole genome shotgun (WGS) entry which is preliminary data.</text>
</comment>
<gene>
    <name evidence="1" type="ORF">ABC974_18360</name>
</gene>
<dbReference type="RefSeq" id="WP_343892606.1">
    <property type="nucleotide sequence ID" value="NZ_BAAAEH010000060.1"/>
</dbReference>
<dbReference type="Proteomes" id="UP001419910">
    <property type="component" value="Unassembled WGS sequence"/>
</dbReference>
<evidence type="ECO:0000313" key="1">
    <source>
        <dbReference type="EMBL" id="MEN2791605.1"/>
    </source>
</evidence>
<name>A0ABU9Y727_9SPHN</name>
<evidence type="ECO:0000313" key="2">
    <source>
        <dbReference type="Proteomes" id="UP001419910"/>
    </source>
</evidence>
<dbReference type="EMBL" id="JBDIME010000018">
    <property type="protein sequence ID" value="MEN2791605.1"/>
    <property type="molecule type" value="Genomic_DNA"/>
</dbReference>
<keyword evidence="2" id="KW-1185">Reference proteome</keyword>
<protein>
    <recommendedName>
        <fullName evidence="3">Lysozyme inhibitor LprI N-terminal domain-containing protein</fullName>
    </recommendedName>
</protein>
<reference evidence="1 2" key="1">
    <citation type="submission" date="2024-05" db="EMBL/GenBank/DDBJ databases">
        <authorList>
            <person name="Liu Q."/>
            <person name="Xin Y.-H."/>
        </authorList>
    </citation>
    <scope>NUCLEOTIDE SEQUENCE [LARGE SCALE GENOMIC DNA]</scope>
    <source>
        <strain evidence="1 2">CGMCC 1.10181</strain>
    </source>
</reference>
<organism evidence="1 2">
    <name type="scientific">Sphingomonas oligophenolica</name>
    <dbReference type="NCBI Taxonomy" id="301154"/>
    <lineage>
        <taxon>Bacteria</taxon>
        <taxon>Pseudomonadati</taxon>
        <taxon>Pseudomonadota</taxon>
        <taxon>Alphaproteobacteria</taxon>
        <taxon>Sphingomonadales</taxon>
        <taxon>Sphingomonadaceae</taxon>
        <taxon>Sphingomonas</taxon>
    </lineage>
</organism>
<accession>A0ABU9Y727</accession>
<proteinExistence type="predicted"/>
<sequence length="159" mass="17163">MMMLMLSLLVAGAAPIDNPECPQASACDFGNSAMRSLRRADADLKGAEGQLLGTLHDKRVVDDLDLEVETVMAIEELVRTWRPGMEAECGVFGAVTGGASPWKSAWKVACEADKARDRARVLLSVTACLRKRRSDESDPSACLYPLTPSLPATYYQGAD</sequence>